<protein>
    <submittedName>
        <fullName evidence="4">NADH pyrophosphatase</fullName>
        <ecNumber evidence="4">3.6.1.22</ecNumber>
    </submittedName>
</protein>
<dbReference type="PROSITE" id="PS51462">
    <property type="entry name" value="NUDIX"/>
    <property type="match status" value="1"/>
</dbReference>
<evidence type="ECO:0000313" key="5">
    <source>
        <dbReference type="Proteomes" id="UP000789833"/>
    </source>
</evidence>
<dbReference type="InterPro" id="IPR020476">
    <property type="entry name" value="Nudix_hydrolase"/>
</dbReference>
<feature type="domain" description="Nudix hydrolase" evidence="3">
    <location>
        <begin position="9"/>
        <end position="142"/>
    </location>
</feature>
<dbReference type="InterPro" id="IPR015797">
    <property type="entry name" value="NUDIX_hydrolase-like_dom_sf"/>
</dbReference>
<gene>
    <name evidence="4" type="primary">nudC_3</name>
    <name evidence="4" type="ORF">BACCIP111883_03731</name>
</gene>
<organism evidence="4 5">
    <name type="scientific">Sutcliffiella rhizosphaerae</name>
    <dbReference type="NCBI Taxonomy" id="2880967"/>
    <lineage>
        <taxon>Bacteria</taxon>
        <taxon>Bacillati</taxon>
        <taxon>Bacillota</taxon>
        <taxon>Bacilli</taxon>
        <taxon>Bacillales</taxon>
        <taxon>Bacillaceae</taxon>
        <taxon>Sutcliffiella</taxon>
    </lineage>
</organism>
<comment type="caution">
    <text evidence="4">The sequence shown here is derived from an EMBL/GenBank/DDBJ whole genome shotgun (WGS) entry which is preliminary data.</text>
</comment>
<evidence type="ECO:0000256" key="1">
    <source>
        <dbReference type="ARBA" id="ARBA00001946"/>
    </source>
</evidence>
<keyword evidence="2 4" id="KW-0378">Hydrolase</keyword>
<accession>A0ABM8YSX3</accession>
<dbReference type="PRINTS" id="PR00502">
    <property type="entry name" value="NUDIXFAMILY"/>
</dbReference>
<reference evidence="4 5" key="1">
    <citation type="submission" date="2021-10" db="EMBL/GenBank/DDBJ databases">
        <authorList>
            <person name="Criscuolo A."/>
        </authorList>
    </citation>
    <scope>NUCLEOTIDE SEQUENCE [LARGE SCALE GENOMIC DNA]</scope>
    <source>
        <strain evidence="5">CIP 111883</strain>
    </source>
</reference>
<proteinExistence type="predicted"/>
<dbReference type="PANTHER" id="PTHR43046:SF2">
    <property type="entry name" value="8-OXO-DGTP DIPHOSPHATASE-RELATED"/>
    <property type="match status" value="1"/>
</dbReference>
<sequence>MMNKKKQVFMYPAVAVIIFDDQKRILLQKRADVGLWTIPAGHLEPGETVEEAAIREVYQDTGLIINLHRLIGVYSDPESQTFEYPDGRLVQFVTSYFEAEITGGTTDKKDPSLIELSYFAPNRLPHDLLPMHPRWLVDAFSDRREAFIR</sequence>
<evidence type="ECO:0000259" key="3">
    <source>
        <dbReference type="PROSITE" id="PS51462"/>
    </source>
</evidence>
<keyword evidence="5" id="KW-1185">Reference proteome</keyword>
<dbReference type="Pfam" id="PF00293">
    <property type="entry name" value="NUDIX"/>
    <property type="match status" value="1"/>
</dbReference>
<evidence type="ECO:0000313" key="4">
    <source>
        <dbReference type="EMBL" id="CAG9622936.1"/>
    </source>
</evidence>
<dbReference type="PANTHER" id="PTHR43046">
    <property type="entry name" value="GDP-MANNOSE MANNOSYL HYDROLASE"/>
    <property type="match status" value="1"/>
</dbReference>
<dbReference type="GO" id="GO:0016787">
    <property type="term" value="F:hydrolase activity"/>
    <property type="evidence" value="ECO:0007669"/>
    <property type="project" value="UniProtKB-KW"/>
</dbReference>
<dbReference type="Proteomes" id="UP000789833">
    <property type="component" value="Unassembled WGS sequence"/>
</dbReference>
<evidence type="ECO:0000256" key="2">
    <source>
        <dbReference type="ARBA" id="ARBA00022801"/>
    </source>
</evidence>
<dbReference type="EC" id="3.6.1.22" evidence="4"/>
<dbReference type="EMBL" id="CAKJTJ010000030">
    <property type="protein sequence ID" value="CAG9622936.1"/>
    <property type="molecule type" value="Genomic_DNA"/>
</dbReference>
<comment type="cofactor">
    <cofactor evidence="1">
        <name>Mg(2+)</name>
        <dbReference type="ChEBI" id="CHEBI:18420"/>
    </cofactor>
</comment>
<dbReference type="Gene3D" id="3.90.79.10">
    <property type="entry name" value="Nucleoside Triphosphate Pyrophosphohydrolase"/>
    <property type="match status" value="1"/>
</dbReference>
<name>A0ABM8YSX3_9BACI</name>
<dbReference type="SUPFAM" id="SSF55811">
    <property type="entry name" value="Nudix"/>
    <property type="match status" value="1"/>
</dbReference>
<dbReference type="InterPro" id="IPR000086">
    <property type="entry name" value="NUDIX_hydrolase_dom"/>
</dbReference>